<protein>
    <submittedName>
        <fullName evidence="1">Uncharacterized protein</fullName>
    </submittedName>
</protein>
<evidence type="ECO:0000313" key="1">
    <source>
        <dbReference type="EMBL" id="KAH7927612.1"/>
    </source>
</evidence>
<proteinExistence type="predicted"/>
<dbReference type="EMBL" id="MU266364">
    <property type="protein sequence ID" value="KAH7927612.1"/>
    <property type="molecule type" value="Genomic_DNA"/>
</dbReference>
<dbReference type="Proteomes" id="UP000790709">
    <property type="component" value="Unassembled WGS sequence"/>
</dbReference>
<sequence>MSPTYPARVLSLLLVLLTSLSVHAQYFIVNQPGASSTWKNGAAYPVSWTKGLLDGIDTFDIELTRLSQDGLIYVAMNVQSTYKTLNVLLNDVPPADDYFLLCLNSTHGITYAVSSRFTVAAANSTASQPGPDSAAPTVTVSGAPNPLVGFARTFGPEANGVRGTVGLGWEGQAGGVLAVLGAMLVGAVVTIW</sequence>
<evidence type="ECO:0000313" key="2">
    <source>
        <dbReference type="Proteomes" id="UP000790709"/>
    </source>
</evidence>
<keyword evidence="2" id="KW-1185">Reference proteome</keyword>
<name>A0ACB8BPV4_9AGAM</name>
<reference evidence="1" key="1">
    <citation type="journal article" date="2021" name="New Phytol.">
        <title>Evolutionary innovations through gain and loss of genes in the ectomycorrhizal Boletales.</title>
        <authorList>
            <person name="Wu G."/>
            <person name="Miyauchi S."/>
            <person name="Morin E."/>
            <person name="Kuo A."/>
            <person name="Drula E."/>
            <person name="Varga T."/>
            <person name="Kohler A."/>
            <person name="Feng B."/>
            <person name="Cao Y."/>
            <person name="Lipzen A."/>
            <person name="Daum C."/>
            <person name="Hundley H."/>
            <person name="Pangilinan J."/>
            <person name="Johnson J."/>
            <person name="Barry K."/>
            <person name="LaButti K."/>
            <person name="Ng V."/>
            <person name="Ahrendt S."/>
            <person name="Min B."/>
            <person name="Choi I.G."/>
            <person name="Park H."/>
            <person name="Plett J.M."/>
            <person name="Magnuson J."/>
            <person name="Spatafora J.W."/>
            <person name="Nagy L.G."/>
            <person name="Henrissat B."/>
            <person name="Grigoriev I.V."/>
            <person name="Yang Z.L."/>
            <person name="Xu J."/>
            <person name="Martin F.M."/>
        </authorList>
    </citation>
    <scope>NUCLEOTIDE SEQUENCE</scope>
    <source>
        <strain evidence="1">KUC20120723A-06</strain>
    </source>
</reference>
<gene>
    <name evidence="1" type="ORF">BV22DRAFT_1031670</name>
</gene>
<comment type="caution">
    <text evidence="1">The sequence shown here is derived from an EMBL/GenBank/DDBJ whole genome shotgun (WGS) entry which is preliminary data.</text>
</comment>
<organism evidence="1 2">
    <name type="scientific">Leucogyrophana mollusca</name>
    <dbReference type="NCBI Taxonomy" id="85980"/>
    <lineage>
        <taxon>Eukaryota</taxon>
        <taxon>Fungi</taxon>
        <taxon>Dikarya</taxon>
        <taxon>Basidiomycota</taxon>
        <taxon>Agaricomycotina</taxon>
        <taxon>Agaricomycetes</taxon>
        <taxon>Agaricomycetidae</taxon>
        <taxon>Boletales</taxon>
        <taxon>Boletales incertae sedis</taxon>
        <taxon>Leucogyrophana</taxon>
    </lineage>
</organism>
<accession>A0ACB8BPV4</accession>